<dbReference type="PANTHER" id="PTHR13887:SF14">
    <property type="entry name" value="DISULFIDE BOND FORMATION PROTEIN D"/>
    <property type="match status" value="1"/>
</dbReference>
<evidence type="ECO:0000256" key="4">
    <source>
        <dbReference type="ARBA" id="ARBA00023157"/>
    </source>
</evidence>
<evidence type="ECO:0000313" key="8">
    <source>
        <dbReference type="EMBL" id="ATB34213.1"/>
    </source>
</evidence>
<comment type="similarity">
    <text evidence="1">Belongs to the thioredoxin family. DsbA subfamily.</text>
</comment>
<name>A0A250ISI1_9BACT</name>
<evidence type="ECO:0000256" key="3">
    <source>
        <dbReference type="ARBA" id="ARBA00023002"/>
    </source>
</evidence>
<proteinExistence type="inferred from homology"/>
<dbReference type="KEGG" id="mbd:MEBOL_007714"/>
<evidence type="ECO:0000259" key="7">
    <source>
        <dbReference type="PROSITE" id="PS51352"/>
    </source>
</evidence>
<feature type="domain" description="Thioredoxin" evidence="7">
    <location>
        <begin position="230"/>
        <end position="374"/>
    </location>
</feature>
<keyword evidence="5" id="KW-0676">Redox-active center</keyword>
<evidence type="ECO:0000256" key="1">
    <source>
        <dbReference type="ARBA" id="ARBA00005791"/>
    </source>
</evidence>
<evidence type="ECO:0000313" key="9">
    <source>
        <dbReference type="Proteomes" id="UP000217289"/>
    </source>
</evidence>
<dbReference type="Gene3D" id="3.40.30.10">
    <property type="entry name" value="Glutaredoxin"/>
    <property type="match status" value="3"/>
</dbReference>
<dbReference type="InterPro" id="IPR001853">
    <property type="entry name" value="DSBA-like_thioredoxin_dom"/>
</dbReference>
<keyword evidence="3" id="KW-0560">Oxidoreductase</keyword>
<sequence>MRASALGLSLLALLTVLGCKERSRRPLPSGKIERTWVPLSALPLRGPATAKVTLVLFCDFASPYCSRATEQVNELRRGAGDSLRVQYRYNPLPIYPHAQVAAEAAAAAAEQGQFWRYHDLLFSHRDALDRPSLERYAEQLGLDVARFRDALDSERAREKVDADAILAAQLQARGVPVFFVNGRALRGSVDLAALQALVAEEVAVADAMLDQGVAPRELYQRLADAPVESAPASAEAPAKQAPHDESPLDPDPVYKVEVGDSPSKGPADAKVTVVLWSDFECERCGAFESVLNTAVAAFPKDVRIVWKFRPVPDHPGAILASEAALAAGAQGKFWQMHDKLFADSSFERPKFEEHARQLGLDLERFRAALDERTYSAHVARDLDVSETLVIGNLPTLFINGRRLEYGEVRRGQLESTTLTLESVRSLIATELQNANRALKQGAAPENLYATLIANGREAGPKRGELPPLPKGVYQVDIGNSPVRGPKDAPITLVTFSDFQCPYCTRLEKTLEQVRSRYGDKVRIVWKDAPNTEIHPEAMAAHEAARAAGAQGRFWEMHDKIFSRPFALQRSLLERYATELGLDMDKFHTAMTDGGFQKAIREDTEYGVNLVGPSGTPAVLVNGRLLPGAFPFETFRQVIDEELERLKIAGPGGGT</sequence>
<feature type="region of interest" description="Disordered" evidence="6">
    <location>
        <begin position="229"/>
        <end position="250"/>
    </location>
</feature>
<dbReference type="RefSeq" id="WP_095982148.1">
    <property type="nucleotide sequence ID" value="NZ_CP022163.1"/>
</dbReference>
<dbReference type="PANTHER" id="PTHR13887">
    <property type="entry name" value="GLUTATHIONE S-TRANSFERASE KAPPA"/>
    <property type="match status" value="1"/>
</dbReference>
<dbReference type="PROSITE" id="PS51257">
    <property type="entry name" value="PROKAR_LIPOPROTEIN"/>
    <property type="match status" value="1"/>
</dbReference>
<feature type="compositionally biased region" description="Low complexity" evidence="6">
    <location>
        <begin position="229"/>
        <end position="240"/>
    </location>
</feature>
<keyword evidence="4" id="KW-1015">Disulfide bond</keyword>
<protein>
    <submittedName>
        <fullName evidence="8">Thioredoxin</fullName>
    </submittedName>
</protein>
<dbReference type="InterPro" id="IPR013766">
    <property type="entry name" value="Thioredoxin_domain"/>
</dbReference>
<dbReference type="AlphaFoldDB" id="A0A250ISI1"/>
<gene>
    <name evidence="8" type="ORF">MEBOL_007714</name>
</gene>
<dbReference type="InterPro" id="IPR012336">
    <property type="entry name" value="Thioredoxin-like_fold"/>
</dbReference>
<reference evidence="8 9" key="1">
    <citation type="submission" date="2017-06" db="EMBL/GenBank/DDBJ databases">
        <authorList>
            <person name="Kim H.J."/>
            <person name="Triplett B.A."/>
        </authorList>
    </citation>
    <scope>NUCLEOTIDE SEQUENCE [LARGE SCALE GENOMIC DNA]</scope>
    <source>
        <strain evidence="8 9">DSM 14713</strain>
    </source>
</reference>
<feature type="compositionally biased region" description="Basic and acidic residues" evidence="6">
    <location>
        <begin position="241"/>
        <end position="250"/>
    </location>
</feature>
<accession>A0A250ISI1</accession>
<dbReference type="EMBL" id="CP022163">
    <property type="protein sequence ID" value="ATB34213.1"/>
    <property type="molecule type" value="Genomic_DNA"/>
</dbReference>
<dbReference type="InterPro" id="IPR036249">
    <property type="entry name" value="Thioredoxin-like_sf"/>
</dbReference>
<keyword evidence="2" id="KW-0732">Signal</keyword>
<dbReference type="PROSITE" id="PS51352">
    <property type="entry name" value="THIOREDOXIN_2"/>
    <property type="match status" value="2"/>
</dbReference>
<keyword evidence="9" id="KW-1185">Reference proteome</keyword>
<evidence type="ECO:0000256" key="5">
    <source>
        <dbReference type="ARBA" id="ARBA00023284"/>
    </source>
</evidence>
<dbReference type="Pfam" id="PF01323">
    <property type="entry name" value="DSBA"/>
    <property type="match status" value="1"/>
</dbReference>
<organism evidence="8 9">
    <name type="scientific">Melittangium boletus DSM 14713</name>
    <dbReference type="NCBI Taxonomy" id="1294270"/>
    <lineage>
        <taxon>Bacteria</taxon>
        <taxon>Pseudomonadati</taxon>
        <taxon>Myxococcota</taxon>
        <taxon>Myxococcia</taxon>
        <taxon>Myxococcales</taxon>
        <taxon>Cystobacterineae</taxon>
        <taxon>Archangiaceae</taxon>
        <taxon>Melittangium</taxon>
    </lineage>
</organism>
<dbReference type="GO" id="GO:0016491">
    <property type="term" value="F:oxidoreductase activity"/>
    <property type="evidence" value="ECO:0007669"/>
    <property type="project" value="UniProtKB-KW"/>
</dbReference>
<dbReference type="Pfam" id="PF13462">
    <property type="entry name" value="Thioredoxin_4"/>
    <property type="match status" value="2"/>
</dbReference>
<dbReference type="OrthoDB" id="9784686at2"/>
<evidence type="ECO:0000256" key="2">
    <source>
        <dbReference type="ARBA" id="ARBA00022729"/>
    </source>
</evidence>
<dbReference type="SUPFAM" id="SSF52833">
    <property type="entry name" value="Thioredoxin-like"/>
    <property type="match status" value="3"/>
</dbReference>
<evidence type="ECO:0000256" key="6">
    <source>
        <dbReference type="SAM" id="MobiDB-lite"/>
    </source>
</evidence>
<dbReference type="Proteomes" id="UP000217289">
    <property type="component" value="Chromosome"/>
</dbReference>
<feature type="domain" description="Thioredoxin" evidence="7">
    <location>
        <begin position="438"/>
        <end position="643"/>
    </location>
</feature>